<evidence type="ECO:0000313" key="3">
    <source>
        <dbReference type="Proteomes" id="UP000059680"/>
    </source>
</evidence>
<reference evidence="3" key="1">
    <citation type="journal article" date="2005" name="Nature">
        <title>The map-based sequence of the rice genome.</title>
        <authorList>
            <consortium name="International rice genome sequencing project (IRGSP)"/>
            <person name="Matsumoto T."/>
            <person name="Wu J."/>
            <person name="Kanamori H."/>
            <person name="Katayose Y."/>
            <person name="Fujisawa M."/>
            <person name="Namiki N."/>
            <person name="Mizuno H."/>
            <person name="Yamamoto K."/>
            <person name="Antonio B.A."/>
            <person name="Baba T."/>
            <person name="Sakata K."/>
            <person name="Nagamura Y."/>
            <person name="Aoki H."/>
            <person name="Arikawa K."/>
            <person name="Arita K."/>
            <person name="Bito T."/>
            <person name="Chiden Y."/>
            <person name="Fujitsuka N."/>
            <person name="Fukunaka R."/>
            <person name="Hamada M."/>
            <person name="Harada C."/>
            <person name="Hayashi A."/>
            <person name="Hijishita S."/>
            <person name="Honda M."/>
            <person name="Hosokawa S."/>
            <person name="Ichikawa Y."/>
            <person name="Idonuma A."/>
            <person name="Iijima M."/>
            <person name="Ikeda M."/>
            <person name="Ikeno M."/>
            <person name="Ito K."/>
            <person name="Ito S."/>
            <person name="Ito T."/>
            <person name="Ito Y."/>
            <person name="Ito Y."/>
            <person name="Iwabuchi A."/>
            <person name="Kamiya K."/>
            <person name="Karasawa W."/>
            <person name="Kurita K."/>
            <person name="Katagiri S."/>
            <person name="Kikuta A."/>
            <person name="Kobayashi H."/>
            <person name="Kobayashi N."/>
            <person name="Machita K."/>
            <person name="Maehara T."/>
            <person name="Masukawa M."/>
            <person name="Mizubayashi T."/>
            <person name="Mukai Y."/>
            <person name="Nagasaki H."/>
            <person name="Nagata Y."/>
            <person name="Naito S."/>
            <person name="Nakashima M."/>
            <person name="Nakama Y."/>
            <person name="Nakamichi Y."/>
            <person name="Nakamura M."/>
            <person name="Meguro A."/>
            <person name="Negishi M."/>
            <person name="Ohta I."/>
            <person name="Ohta T."/>
            <person name="Okamoto M."/>
            <person name="Ono N."/>
            <person name="Saji S."/>
            <person name="Sakaguchi M."/>
            <person name="Sakai K."/>
            <person name="Shibata M."/>
            <person name="Shimokawa T."/>
            <person name="Song J."/>
            <person name="Takazaki Y."/>
            <person name="Terasawa K."/>
            <person name="Tsugane M."/>
            <person name="Tsuji K."/>
            <person name="Ueda S."/>
            <person name="Waki K."/>
            <person name="Yamagata H."/>
            <person name="Yamamoto M."/>
            <person name="Yamamoto S."/>
            <person name="Yamane H."/>
            <person name="Yoshiki S."/>
            <person name="Yoshihara R."/>
            <person name="Yukawa K."/>
            <person name="Zhong H."/>
            <person name="Yano M."/>
            <person name="Yuan Q."/>
            <person name="Ouyang S."/>
            <person name="Liu J."/>
            <person name="Jones K.M."/>
            <person name="Gansberger K."/>
            <person name="Moffat K."/>
            <person name="Hill J."/>
            <person name="Bera J."/>
            <person name="Fadrosh D."/>
            <person name="Jin S."/>
            <person name="Johri S."/>
            <person name="Kim M."/>
            <person name="Overton L."/>
            <person name="Reardon M."/>
            <person name="Tsitrin T."/>
            <person name="Vuong H."/>
            <person name="Weaver B."/>
            <person name="Ciecko A."/>
            <person name="Tallon L."/>
            <person name="Jackson J."/>
            <person name="Pai G."/>
            <person name="Aken S.V."/>
            <person name="Utterback T."/>
            <person name="Reidmuller S."/>
            <person name="Feldblyum T."/>
            <person name="Hsiao J."/>
            <person name="Zismann V."/>
            <person name="Iobst S."/>
            <person name="de Vazeille A.R."/>
            <person name="Buell C.R."/>
            <person name="Ying K."/>
            <person name="Li Y."/>
            <person name="Lu T."/>
            <person name="Huang Y."/>
            <person name="Zhao Q."/>
            <person name="Feng Q."/>
            <person name="Zhang L."/>
            <person name="Zhu J."/>
            <person name="Weng Q."/>
            <person name="Mu J."/>
            <person name="Lu Y."/>
            <person name="Fan D."/>
            <person name="Liu Y."/>
            <person name="Guan J."/>
            <person name="Zhang Y."/>
            <person name="Yu S."/>
            <person name="Liu X."/>
            <person name="Zhang Y."/>
            <person name="Hong G."/>
            <person name="Han B."/>
            <person name="Choisne N."/>
            <person name="Demange N."/>
            <person name="Orjeda G."/>
            <person name="Samain S."/>
            <person name="Cattolico L."/>
            <person name="Pelletier E."/>
            <person name="Couloux A."/>
            <person name="Segurens B."/>
            <person name="Wincker P."/>
            <person name="D'Hont A."/>
            <person name="Scarpelli C."/>
            <person name="Weissenbach J."/>
            <person name="Salanoubat M."/>
            <person name="Quetier F."/>
            <person name="Yu Y."/>
            <person name="Kim H.R."/>
            <person name="Rambo T."/>
            <person name="Currie J."/>
            <person name="Collura K."/>
            <person name="Luo M."/>
            <person name="Yang T."/>
            <person name="Ammiraju J.S.S."/>
            <person name="Engler F."/>
            <person name="Soderlund C."/>
            <person name="Wing R.A."/>
            <person name="Palmer L.E."/>
            <person name="de la Bastide M."/>
            <person name="Spiegel L."/>
            <person name="Nascimento L."/>
            <person name="Zutavern T."/>
            <person name="O'Shaughnessy A."/>
            <person name="Dike S."/>
            <person name="Dedhia N."/>
            <person name="Preston R."/>
            <person name="Balija V."/>
            <person name="McCombie W.R."/>
            <person name="Chow T."/>
            <person name="Chen H."/>
            <person name="Chung M."/>
            <person name="Chen C."/>
            <person name="Shaw J."/>
            <person name="Wu H."/>
            <person name="Hsiao K."/>
            <person name="Chao Y."/>
            <person name="Chu M."/>
            <person name="Cheng C."/>
            <person name="Hour A."/>
            <person name="Lee P."/>
            <person name="Lin S."/>
            <person name="Lin Y."/>
            <person name="Liou J."/>
            <person name="Liu S."/>
            <person name="Hsing Y."/>
            <person name="Raghuvanshi S."/>
            <person name="Mohanty A."/>
            <person name="Bharti A.K."/>
            <person name="Gaur A."/>
            <person name="Gupta V."/>
            <person name="Kumar D."/>
            <person name="Ravi V."/>
            <person name="Vij S."/>
            <person name="Kapur A."/>
            <person name="Khurana P."/>
            <person name="Khurana P."/>
            <person name="Khurana J.P."/>
            <person name="Tyagi A.K."/>
            <person name="Gaikwad K."/>
            <person name="Singh A."/>
            <person name="Dalal V."/>
            <person name="Srivastava S."/>
            <person name="Dixit A."/>
            <person name="Pal A.K."/>
            <person name="Ghazi I.A."/>
            <person name="Yadav M."/>
            <person name="Pandit A."/>
            <person name="Bhargava A."/>
            <person name="Sureshbabu K."/>
            <person name="Batra K."/>
            <person name="Sharma T.R."/>
            <person name="Mohapatra T."/>
            <person name="Singh N.K."/>
            <person name="Messing J."/>
            <person name="Nelson A.B."/>
            <person name="Fuks G."/>
            <person name="Kavchok S."/>
            <person name="Keizer G."/>
            <person name="Linton E."/>
            <person name="Llaca V."/>
            <person name="Song R."/>
            <person name="Tanyolac B."/>
            <person name="Young S."/>
            <person name="Ho-Il K."/>
            <person name="Hahn J.H."/>
            <person name="Sangsakoo G."/>
            <person name="Vanavichit A."/>
            <person name="de Mattos Luiz.A.T."/>
            <person name="Zimmer P.D."/>
            <person name="Malone G."/>
            <person name="Dellagostin O."/>
            <person name="de Oliveira A.C."/>
            <person name="Bevan M."/>
            <person name="Bancroft I."/>
            <person name="Minx P."/>
            <person name="Cordum H."/>
            <person name="Wilson R."/>
            <person name="Cheng Z."/>
            <person name="Jin W."/>
            <person name="Jiang J."/>
            <person name="Leong S.A."/>
            <person name="Iwama H."/>
            <person name="Gojobori T."/>
            <person name="Itoh T."/>
            <person name="Niimura Y."/>
            <person name="Fujii Y."/>
            <person name="Habara T."/>
            <person name="Sakai H."/>
            <person name="Sato Y."/>
            <person name="Wilson G."/>
            <person name="Kumar K."/>
            <person name="McCouch S."/>
            <person name="Juretic N."/>
            <person name="Hoen D."/>
            <person name="Wright S."/>
            <person name="Bruskiewich R."/>
            <person name="Bureau T."/>
            <person name="Miyao A."/>
            <person name="Hirochika H."/>
            <person name="Nishikawa T."/>
            <person name="Kadowaki K."/>
            <person name="Sugiura M."/>
            <person name="Burr B."/>
            <person name="Sasaki T."/>
        </authorList>
    </citation>
    <scope>NUCLEOTIDE SEQUENCE [LARGE SCALE GENOMIC DNA]</scope>
    <source>
        <strain evidence="3">cv. Nipponbare</strain>
    </source>
</reference>
<evidence type="ECO:0000313" key="2">
    <source>
        <dbReference type="EMBL" id="BAS84571.1"/>
    </source>
</evidence>
<proteinExistence type="predicted"/>
<sequence>MSTTSSSLSSSSSSSMDGVWSSAIWESPDGEVAGESSDIFPSLDLATSADYLTAVNDDIPEVASPRSTMAATISKRPHGLAGDGGEGAAPWPRQ</sequence>
<dbReference type="AlphaFoldDB" id="A0A0P0VZ19"/>
<organism evidence="2 3">
    <name type="scientific">Oryza sativa subsp. japonica</name>
    <name type="common">Rice</name>
    <dbReference type="NCBI Taxonomy" id="39947"/>
    <lineage>
        <taxon>Eukaryota</taxon>
        <taxon>Viridiplantae</taxon>
        <taxon>Streptophyta</taxon>
        <taxon>Embryophyta</taxon>
        <taxon>Tracheophyta</taxon>
        <taxon>Spermatophyta</taxon>
        <taxon>Magnoliopsida</taxon>
        <taxon>Liliopsida</taxon>
        <taxon>Poales</taxon>
        <taxon>Poaceae</taxon>
        <taxon>BOP clade</taxon>
        <taxon>Oryzoideae</taxon>
        <taxon>Oryzeae</taxon>
        <taxon>Oryzinae</taxon>
        <taxon>Oryza</taxon>
        <taxon>Oryza sativa</taxon>
    </lineage>
</organism>
<dbReference type="InParanoid" id="A0A0P0VZ19"/>
<evidence type="ECO:0000256" key="1">
    <source>
        <dbReference type="SAM" id="MobiDB-lite"/>
    </source>
</evidence>
<reference evidence="2 3" key="2">
    <citation type="journal article" date="2013" name="Plant Cell Physiol.">
        <title>Rice Annotation Project Database (RAP-DB): an integrative and interactive database for rice genomics.</title>
        <authorList>
            <person name="Sakai H."/>
            <person name="Lee S.S."/>
            <person name="Tanaka T."/>
            <person name="Numa H."/>
            <person name="Kim J."/>
            <person name="Kawahara Y."/>
            <person name="Wakimoto H."/>
            <person name="Yang C.C."/>
            <person name="Iwamoto M."/>
            <person name="Abe T."/>
            <person name="Yamada Y."/>
            <person name="Muto A."/>
            <person name="Inokuchi H."/>
            <person name="Ikemura T."/>
            <person name="Matsumoto T."/>
            <person name="Sasaki T."/>
            <person name="Itoh T."/>
        </authorList>
    </citation>
    <scope>NUCLEOTIDE SEQUENCE [LARGE SCALE GENOMIC DNA]</scope>
    <source>
        <strain evidence="3">cv. Nipponbare</strain>
    </source>
</reference>
<keyword evidence="3" id="KW-1185">Reference proteome</keyword>
<feature type="region of interest" description="Disordered" evidence="1">
    <location>
        <begin position="66"/>
        <end position="94"/>
    </location>
</feature>
<gene>
    <name evidence="2" type="ordered locus">Os03g0397166</name>
    <name evidence="2" type="ORF">OSNPB_030397166</name>
</gene>
<name>A0A0P0VZ19_ORYSJ</name>
<reference evidence="2 3" key="3">
    <citation type="journal article" date="2013" name="Rice">
        <title>Improvement of the Oryza sativa Nipponbare reference genome using next generation sequence and optical map data.</title>
        <authorList>
            <person name="Kawahara Y."/>
            <person name="de la Bastide M."/>
            <person name="Hamilton J.P."/>
            <person name="Kanamori H."/>
            <person name="McCombie W.R."/>
            <person name="Ouyang S."/>
            <person name="Schwartz D.C."/>
            <person name="Tanaka T."/>
            <person name="Wu J."/>
            <person name="Zhou S."/>
            <person name="Childs K.L."/>
            <person name="Davidson R.M."/>
            <person name="Lin H."/>
            <person name="Quesada-Ocampo L."/>
            <person name="Vaillancourt B."/>
            <person name="Sakai H."/>
            <person name="Lee S.S."/>
            <person name="Kim J."/>
            <person name="Numa H."/>
            <person name="Itoh T."/>
            <person name="Buell C.R."/>
            <person name="Matsumoto T."/>
        </authorList>
    </citation>
    <scope>NUCLEOTIDE SEQUENCE [LARGE SCALE GENOMIC DNA]</scope>
    <source>
        <strain evidence="3">cv. Nipponbare</strain>
    </source>
</reference>
<dbReference type="PaxDb" id="39947-A0A0P0VZ19"/>
<dbReference type="EMBL" id="AP014959">
    <property type="protein sequence ID" value="BAS84571.1"/>
    <property type="molecule type" value="Genomic_DNA"/>
</dbReference>
<protein>
    <submittedName>
        <fullName evidence="2">Os03g0397166 protein</fullName>
    </submittedName>
</protein>
<dbReference type="Proteomes" id="UP000059680">
    <property type="component" value="Chromosome 3"/>
</dbReference>
<accession>A0A0P0VZ19</accession>